<dbReference type="GO" id="GO:0050660">
    <property type="term" value="F:flavin adenine dinucleotide binding"/>
    <property type="evidence" value="ECO:0007669"/>
    <property type="project" value="InterPro"/>
</dbReference>
<reference evidence="1" key="1">
    <citation type="journal article" date="2014" name="Front. Microbiol.">
        <title>High frequency of phylogenetically diverse reductive dehalogenase-homologous genes in deep subseafloor sedimentary metagenomes.</title>
        <authorList>
            <person name="Kawai M."/>
            <person name="Futagami T."/>
            <person name="Toyoda A."/>
            <person name="Takaki Y."/>
            <person name="Nishi S."/>
            <person name="Hori S."/>
            <person name="Arai W."/>
            <person name="Tsubouchi T."/>
            <person name="Morono Y."/>
            <person name="Uchiyama I."/>
            <person name="Ito T."/>
            <person name="Fujiyama A."/>
            <person name="Inagaki F."/>
            <person name="Takami H."/>
        </authorList>
    </citation>
    <scope>NUCLEOTIDE SEQUENCE</scope>
    <source>
        <strain evidence="1">Expedition CK06-06</strain>
    </source>
</reference>
<dbReference type="InterPro" id="IPR016167">
    <property type="entry name" value="FAD-bd_PCMH_sub1"/>
</dbReference>
<feature type="non-terminal residue" evidence="1">
    <location>
        <position position="32"/>
    </location>
</feature>
<dbReference type="Gene3D" id="3.30.43.10">
    <property type="entry name" value="Uridine Diphospho-n-acetylenolpyruvylglucosamine Reductase, domain 2"/>
    <property type="match status" value="1"/>
</dbReference>
<sequence>MTKVPGCVIMPLTTEEVQKIVKVCNRYKVPFV</sequence>
<evidence type="ECO:0000313" key="1">
    <source>
        <dbReference type="EMBL" id="GAG98952.1"/>
    </source>
</evidence>
<dbReference type="SUPFAM" id="SSF56176">
    <property type="entry name" value="FAD-binding/transporter-associated domain-like"/>
    <property type="match status" value="1"/>
</dbReference>
<evidence type="ECO:0008006" key="2">
    <source>
        <dbReference type="Google" id="ProtNLM"/>
    </source>
</evidence>
<name>X1D1J1_9ZZZZ</name>
<accession>X1D1J1</accession>
<dbReference type="AlphaFoldDB" id="X1D1J1"/>
<protein>
    <recommendedName>
        <fullName evidence="2">FAD linked oxidase N-terminal domain-containing protein</fullName>
    </recommendedName>
</protein>
<gene>
    <name evidence="1" type="ORF">S01H4_39386</name>
</gene>
<dbReference type="EMBL" id="BART01021329">
    <property type="protein sequence ID" value="GAG98952.1"/>
    <property type="molecule type" value="Genomic_DNA"/>
</dbReference>
<comment type="caution">
    <text evidence="1">The sequence shown here is derived from an EMBL/GenBank/DDBJ whole genome shotgun (WGS) entry which is preliminary data.</text>
</comment>
<proteinExistence type="predicted"/>
<dbReference type="InterPro" id="IPR036318">
    <property type="entry name" value="FAD-bd_PCMH-like_sf"/>
</dbReference>
<organism evidence="1">
    <name type="scientific">marine sediment metagenome</name>
    <dbReference type="NCBI Taxonomy" id="412755"/>
    <lineage>
        <taxon>unclassified sequences</taxon>
        <taxon>metagenomes</taxon>
        <taxon>ecological metagenomes</taxon>
    </lineage>
</organism>